<evidence type="ECO:0000313" key="2">
    <source>
        <dbReference type="Proteomes" id="UP001165565"/>
    </source>
</evidence>
<organism evidence="1 2">
    <name type="scientific">Sphingomonas lycopersici</name>
    <dbReference type="NCBI Taxonomy" id="2951807"/>
    <lineage>
        <taxon>Bacteria</taxon>
        <taxon>Pseudomonadati</taxon>
        <taxon>Pseudomonadota</taxon>
        <taxon>Alphaproteobacteria</taxon>
        <taxon>Sphingomonadales</taxon>
        <taxon>Sphingomonadaceae</taxon>
        <taxon>Sphingomonas</taxon>
    </lineage>
</organism>
<dbReference type="InterPro" id="IPR027599">
    <property type="entry name" value="PqqD-rel_X"/>
</dbReference>
<evidence type="ECO:0000313" key="1">
    <source>
        <dbReference type="EMBL" id="MCW6535380.1"/>
    </source>
</evidence>
<reference evidence="1" key="1">
    <citation type="submission" date="2022-06" db="EMBL/GenBank/DDBJ databases">
        <title>Sphingomonas sp. nov. isolated from rhizosphere soil of tomato.</title>
        <authorList>
            <person name="Dong H."/>
            <person name="Gao R."/>
        </authorList>
    </citation>
    <scope>NUCLEOTIDE SEQUENCE</scope>
    <source>
        <strain evidence="1">MMSM24</strain>
    </source>
</reference>
<dbReference type="NCBIfam" id="TIGR04353">
    <property type="entry name" value="PqqD_rel_X"/>
    <property type="match status" value="1"/>
</dbReference>
<accession>A0AA41Z7E8</accession>
<protein>
    <submittedName>
        <fullName evidence="1">HPr-rel-A system PqqD family peptide chaperone</fullName>
    </submittedName>
</protein>
<keyword evidence="2" id="KW-1185">Reference proteome</keyword>
<name>A0AA41Z7E8_9SPHN</name>
<dbReference type="Proteomes" id="UP001165565">
    <property type="component" value="Unassembled WGS sequence"/>
</dbReference>
<proteinExistence type="predicted"/>
<comment type="caution">
    <text evidence="1">The sequence shown here is derived from an EMBL/GenBank/DDBJ whole genome shotgun (WGS) entry which is preliminary data.</text>
</comment>
<gene>
    <name evidence="1" type="ORF">NEE01_11360</name>
</gene>
<dbReference type="AlphaFoldDB" id="A0AA41Z7E8"/>
<sequence>MAATRYRAPVAEGLCVAPLDDLVAIYHRASGLTHIVVAPVPELLAAMAGEWRSIEALAAAFGLADDEHAALIERLDELVAAGLVEAR</sequence>
<dbReference type="RefSeq" id="WP_265268991.1">
    <property type="nucleotide sequence ID" value="NZ_JANFAU010000002.1"/>
</dbReference>
<dbReference type="EMBL" id="JANFAV010000006">
    <property type="protein sequence ID" value="MCW6535380.1"/>
    <property type="molecule type" value="Genomic_DNA"/>
</dbReference>